<dbReference type="PANTHER" id="PTHR11839">
    <property type="entry name" value="UDP/ADP-SUGAR PYROPHOSPHATASE"/>
    <property type="match status" value="1"/>
</dbReference>
<evidence type="ECO:0000256" key="7">
    <source>
        <dbReference type="ARBA" id="ARBA00032272"/>
    </source>
</evidence>
<evidence type="ECO:0000259" key="8">
    <source>
        <dbReference type="PROSITE" id="PS51462"/>
    </source>
</evidence>
<dbReference type="Gene3D" id="3.90.79.10">
    <property type="entry name" value="Nucleoside Triphosphate Pyrophosphohydrolase"/>
    <property type="match status" value="1"/>
</dbReference>
<gene>
    <name evidence="9" type="ORF">Q2T52_06590</name>
</gene>
<name>A0ABT8SUE7_9HYPH</name>
<dbReference type="EMBL" id="JAUKWQ010000001">
    <property type="protein sequence ID" value="MDO1581764.1"/>
    <property type="molecule type" value="Genomic_DNA"/>
</dbReference>
<sequence>MEENWKILASKPLIKDRWIDLRADDCLTPSGREVAPYYVLSYPEWVNVVAVTQDRKIVLVRQYRHAVQSWVTELPGGCADPEDQDLATAAIRELLEETGYRVDGEVTLVSSLYPNPASSTNRVHTFLARDAVLDRAPDLEAGEEGMSVTLVSVDDIVSLMQRGEIGQAMHVAGLYQALAAGGFR</sequence>
<comment type="similarity">
    <text evidence="3">Belongs to the Nudix hydrolase family. NudK subfamily.</text>
</comment>
<reference evidence="9" key="1">
    <citation type="journal article" date="2015" name="Int. J. Syst. Evol. Microbiol.">
        <title>Rhizobium oryzicola sp. nov., potential plant-growth-promoting endophytic bacteria isolated from rice roots.</title>
        <authorList>
            <person name="Zhang X.X."/>
            <person name="Gao J.S."/>
            <person name="Cao Y.H."/>
            <person name="Sheirdil R.A."/>
            <person name="Wang X.C."/>
            <person name="Zhang L."/>
        </authorList>
    </citation>
    <scope>NUCLEOTIDE SEQUENCE</scope>
    <source>
        <strain evidence="9">05753</strain>
    </source>
</reference>
<comment type="catalytic activity">
    <reaction evidence="1">
        <text>GDP-alpha-D-mannose + H2O = alpha-D-mannose 1-phosphate + GMP + 2 H(+)</text>
        <dbReference type="Rhea" id="RHEA:27978"/>
        <dbReference type="ChEBI" id="CHEBI:15377"/>
        <dbReference type="ChEBI" id="CHEBI:15378"/>
        <dbReference type="ChEBI" id="CHEBI:57527"/>
        <dbReference type="ChEBI" id="CHEBI:58115"/>
        <dbReference type="ChEBI" id="CHEBI:58409"/>
    </reaction>
</comment>
<dbReference type="PANTHER" id="PTHR11839:SF18">
    <property type="entry name" value="NUDIX HYDROLASE DOMAIN-CONTAINING PROTEIN"/>
    <property type="match status" value="1"/>
</dbReference>
<reference evidence="9" key="2">
    <citation type="submission" date="2023-07" db="EMBL/GenBank/DDBJ databases">
        <authorList>
            <person name="Sun H."/>
        </authorList>
    </citation>
    <scope>NUCLEOTIDE SEQUENCE</scope>
    <source>
        <strain evidence="9">05753</strain>
    </source>
</reference>
<protein>
    <recommendedName>
        <fullName evidence="4">GDP-mannose pyrophosphatase</fullName>
    </recommendedName>
    <alternativeName>
        <fullName evidence="6">GDP-mannose hydrolase</fullName>
    </alternativeName>
    <alternativeName>
        <fullName evidence="7">GDPMK</fullName>
    </alternativeName>
</protein>
<dbReference type="RefSeq" id="WP_302075851.1">
    <property type="nucleotide sequence ID" value="NZ_JAUKWQ010000001.1"/>
</dbReference>
<comment type="cofactor">
    <cofactor evidence="2">
        <name>Mg(2+)</name>
        <dbReference type="ChEBI" id="CHEBI:18420"/>
    </cofactor>
</comment>
<keyword evidence="5 9" id="KW-0378">Hydrolase</keyword>
<dbReference type="Proteomes" id="UP001169006">
    <property type="component" value="Unassembled WGS sequence"/>
</dbReference>
<comment type="caution">
    <text evidence="9">The sequence shown here is derived from an EMBL/GenBank/DDBJ whole genome shotgun (WGS) entry which is preliminary data.</text>
</comment>
<organism evidence="9 10">
    <name type="scientific">Rhizobium oryzicola</name>
    <dbReference type="NCBI Taxonomy" id="1232668"/>
    <lineage>
        <taxon>Bacteria</taxon>
        <taxon>Pseudomonadati</taxon>
        <taxon>Pseudomonadota</taxon>
        <taxon>Alphaproteobacteria</taxon>
        <taxon>Hyphomicrobiales</taxon>
        <taxon>Rhizobiaceae</taxon>
        <taxon>Rhizobium/Agrobacterium group</taxon>
        <taxon>Rhizobium</taxon>
    </lineage>
</organism>
<dbReference type="PROSITE" id="PS51462">
    <property type="entry name" value="NUDIX"/>
    <property type="match status" value="1"/>
</dbReference>
<dbReference type="SUPFAM" id="SSF55811">
    <property type="entry name" value="Nudix"/>
    <property type="match status" value="1"/>
</dbReference>
<feature type="domain" description="Nudix hydrolase" evidence="8">
    <location>
        <begin position="41"/>
        <end position="173"/>
    </location>
</feature>
<dbReference type="Pfam" id="PF00293">
    <property type="entry name" value="NUDIX"/>
    <property type="match status" value="1"/>
</dbReference>
<evidence type="ECO:0000313" key="9">
    <source>
        <dbReference type="EMBL" id="MDO1581764.1"/>
    </source>
</evidence>
<evidence type="ECO:0000256" key="3">
    <source>
        <dbReference type="ARBA" id="ARBA00007275"/>
    </source>
</evidence>
<evidence type="ECO:0000313" key="10">
    <source>
        <dbReference type="Proteomes" id="UP001169006"/>
    </source>
</evidence>
<dbReference type="CDD" id="cd03424">
    <property type="entry name" value="NUDIX_ADPRase_Nudt5_UGPPase_Nudt14"/>
    <property type="match status" value="1"/>
</dbReference>
<keyword evidence="10" id="KW-1185">Reference proteome</keyword>
<accession>A0ABT8SUE7</accession>
<proteinExistence type="inferred from homology"/>
<dbReference type="InterPro" id="IPR000086">
    <property type="entry name" value="NUDIX_hydrolase_dom"/>
</dbReference>
<evidence type="ECO:0000256" key="5">
    <source>
        <dbReference type="ARBA" id="ARBA00022801"/>
    </source>
</evidence>
<dbReference type="InterPro" id="IPR015797">
    <property type="entry name" value="NUDIX_hydrolase-like_dom_sf"/>
</dbReference>
<evidence type="ECO:0000256" key="6">
    <source>
        <dbReference type="ARBA" id="ARBA00032162"/>
    </source>
</evidence>
<evidence type="ECO:0000256" key="4">
    <source>
        <dbReference type="ARBA" id="ARBA00016377"/>
    </source>
</evidence>
<evidence type="ECO:0000256" key="1">
    <source>
        <dbReference type="ARBA" id="ARBA00000847"/>
    </source>
</evidence>
<dbReference type="GO" id="GO:0016787">
    <property type="term" value="F:hydrolase activity"/>
    <property type="evidence" value="ECO:0007669"/>
    <property type="project" value="UniProtKB-KW"/>
</dbReference>
<evidence type="ECO:0000256" key="2">
    <source>
        <dbReference type="ARBA" id="ARBA00001946"/>
    </source>
</evidence>